<protein>
    <submittedName>
        <fullName evidence="1">Uncharacterized protein</fullName>
    </submittedName>
</protein>
<evidence type="ECO:0000313" key="1">
    <source>
        <dbReference type="EMBL" id="RAR02682.1"/>
    </source>
</evidence>
<organism evidence="1 2">
    <name type="scientific">Stemphylium lycopersici</name>
    <name type="common">Tomato gray leaf spot disease fungus</name>
    <name type="synonym">Thyrospora lycopersici</name>
    <dbReference type="NCBI Taxonomy" id="183478"/>
    <lineage>
        <taxon>Eukaryota</taxon>
        <taxon>Fungi</taxon>
        <taxon>Dikarya</taxon>
        <taxon>Ascomycota</taxon>
        <taxon>Pezizomycotina</taxon>
        <taxon>Dothideomycetes</taxon>
        <taxon>Pleosporomycetidae</taxon>
        <taxon>Pleosporales</taxon>
        <taxon>Pleosporineae</taxon>
        <taxon>Pleosporaceae</taxon>
        <taxon>Stemphylium</taxon>
    </lineage>
</organism>
<dbReference type="EMBL" id="QGDH01000206">
    <property type="protein sequence ID" value="RAR02682.1"/>
    <property type="molecule type" value="Genomic_DNA"/>
</dbReference>
<dbReference type="Proteomes" id="UP000249619">
    <property type="component" value="Unassembled WGS sequence"/>
</dbReference>
<keyword evidence="2" id="KW-1185">Reference proteome</keyword>
<gene>
    <name evidence="1" type="ORF">DDE83_008498</name>
</gene>
<reference evidence="2" key="1">
    <citation type="submission" date="2018-05" db="EMBL/GenBank/DDBJ databases">
        <title>Draft genome sequence of Stemphylium lycopersici strain CIDEFI 213.</title>
        <authorList>
            <person name="Medina R."/>
            <person name="Franco M.E.E."/>
            <person name="Lucentini C.G."/>
            <person name="Saparrat M.C.N."/>
            <person name="Balatti P.A."/>
        </authorList>
    </citation>
    <scope>NUCLEOTIDE SEQUENCE [LARGE SCALE GENOMIC DNA]</scope>
    <source>
        <strain evidence="2">CIDEFI 213</strain>
    </source>
</reference>
<accession>A0A364MT96</accession>
<dbReference type="AlphaFoldDB" id="A0A364MT96"/>
<sequence length="307" mass="33321">MTNATSAPFAWDTQTQNPGLLTSTVRIQSAHYPLRLKAKDRASFSHDNGPLGNPALDNTYNTDTNASSSIASTDPFQVQLFSSGPTRTGSLDLYFSPTDYSFDDPLYFPIPHNEPLASHHVPIFTSQAFTSSRQSVSSVHVLEENALATAVPITSVSPTTVHVRQPKISLVSRVETRAASAPSPELPDCDLYIVAHSAVHGDIEAQNMIIELHQGVPASPGWSDPERHLIRKARLVLGVSVQKAAGRISASVAESISARLFPETSEVRNSMHIDDFADYICEAVDRGEISEARASQIVTLVDDEDMQ</sequence>
<evidence type="ECO:0000313" key="2">
    <source>
        <dbReference type="Proteomes" id="UP000249619"/>
    </source>
</evidence>
<name>A0A364MT96_STELY</name>
<dbReference type="OrthoDB" id="3694637at2759"/>
<proteinExistence type="predicted"/>
<comment type="caution">
    <text evidence="1">The sequence shown here is derived from an EMBL/GenBank/DDBJ whole genome shotgun (WGS) entry which is preliminary data.</text>
</comment>